<evidence type="ECO:0000259" key="6">
    <source>
        <dbReference type="Pfam" id="PF00933"/>
    </source>
</evidence>
<dbReference type="EMBL" id="JADZLT010000052">
    <property type="protein sequence ID" value="MBH0238963.1"/>
    <property type="molecule type" value="Genomic_DNA"/>
</dbReference>
<dbReference type="EC" id="3.2.1.52" evidence="3"/>
<evidence type="ECO:0000313" key="7">
    <source>
        <dbReference type="EMBL" id="MBH0238963.1"/>
    </source>
</evidence>
<dbReference type="PANTHER" id="PTHR30480:SF13">
    <property type="entry name" value="BETA-HEXOSAMINIDASE"/>
    <property type="match status" value="1"/>
</dbReference>
<dbReference type="InterPro" id="IPR036962">
    <property type="entry name" value="Glyco_hydro_3_N_sf"/>
</dbReference>
<gene>
    <name evidence="7" type="primary">nagZ</name>
    <name evidence="7" type="ORF">I5731_14110</name>
</gene>
<comment type="caution">
    <text evidence="7">The sequence shown here is derived from an EMBL/GenBank/DDBJ whole genome shotgun (WGS) entry which is preliminary data.</text>
</comment>
<evidence type="ECO:0000256" key="1">
    <source>
        <dbReference type="ARBA" id="ARBA00001231"/>
    </source>
</evidence>
<name>A0A931I511_9HYPH</name>
<dbReference type="Pfam" id="PF00933">
    <property type="entry name" value="Glyco_hydro_3"/>
    <property type="match status" value="1"/>
</dbReference>
<dbReference type="Proteomes" id="UP000631694">
    <property type="component" value="Unassembled WGS sequence"/>
</dbReference>
<dbReference type="SUPFAM" id="SSF51445">
    <property type="entry name" value="(Trans)glycosidases"/>
    <property type="match status" value="1"/>
</dbReference>
<comment type="similarity">
    <text evidence="2">Belongs to the glycosyl hydrolase 3 family.</text>
</comment>
<reference evidence="7" key="1">
    <citation type="submission" date="2020-12" db="EMBL/GenBank/DDBJ databases">
        <title>Methylobrevis albus sp. nov., isolated from fresh water lack sediment.</title>
        <authorList>
            <person name="Zou Q."/>
        </authorList>
    </citation>
    <scope>NUCLEOTIDE SEQUENCE</scope>
    <source>
        <strain evidence="7">L22</strain>
    </source>
</reference>
<dbReference type="GO" id="GO:0004563">
    <property type="term" value="F:beta-N-acetylhexosaminidase activity"/>
    <property type="evidence" value="ECO:0007669"/>
    <property type="project" value="UniProtKB-EC"/>
</dbReference>
<evidence type="ECO:0000313" key="8">
    <source>
        <dbReference type="Proteomes" id="UP000631694"/>
    </source>
</evidence>
<evidence type="ECO:0000256" key="2">
    <source>
        <dbReference type="ARBA" id="ARBA00005336"/>
    </source>
</evidence>
<dbReference type="InterPro" id="IPR001764">
    <property type="entry name" value="Glyco_hydro_3_N"/>
</dbReference>
<dbReference type="GO" id="GO:0005975">
    <property type="term" value="P:carbohydrate metabolic process"/>
    <property type="evidence" value="ECO:0007669"/>
    <property type="project" value="InterPro"/>
</dbReference>
<evidence type="ECO:0000256" key="5">
    <source>
        <dbReference type="ARBA" id="ARBA00023295"/>
    </source>
</evidence>
<evidence type="ECO:0000256" key="3">
    <source>
        <dbReference type="ARBA" id="ARBA00012663"/>
    </source>
</evidence>
<sequence length="338" mass="35600">MSVRAFVSGAAGLRLDPAETAFFAEAQPFGLILFRRNVESREQVRALVDEFRSAVGRHAPVLIDQEGGRVQRLTAPVWHKAPSAARVAKAAREGGMYLAWIAGRLIAADLAEVGIDVDCAPCLDLQIPGQSEIIGDRSFGEDPETVAELALAFALGLEKGGVMPVIKHMPGHGRALVDSHERLPVVDAPHEVLAATDFAPFRTLARLPAAMTAHVVYTAIDPAGPATTSRRVIDTIIRGEIGFDGLLFSDDVSMGALSGTIPERALRCLDAGCDVVLHCNGSMDEMTALAGVVPALTAEAERRAAAALATIRTPDPDDLDALRAELALALAAAEAPLA</sequence>
<protein>
    <recommendedName>
        <fullName evidence="3">beta-N-acetylhexosaminidase</fullName>
        <ecNumber evidence="3">3.2.1.52</ecNumber>
    </recommendedName>
</protein>
<organism evidence="7 8">
    <name type="scientific">Methylobrevis albus</name>
    <dbReference type="NCBI Taxonomy" id="2793297"/>
    <lineage>
        <taxon>Bacteria</taxon>
        <taxon>Pseudomonadati</taxon>
        <taxon>Pseudomonadota</taxon>
        <taxon>Alphaproteobacteria</taxon>
        <taxon>Hyphomicrobiales</taxon>
        <taxon>Pleomorphomonadaceae</taxon>
        <taxon>Methylobrevis</taxon>
    </lineage>
</organism>
<dbReference type="RefSeq" id="WP_197312044.1">
    <property type="nucleotide sequence ID" value="NZ_JADZLT010000052.1"/>
</dbReference>
<dbReference type="NCBIfam" id="NF003740">
    <property type="entry name" value="PRK05337.1"/>
    <property type="match status" value="1"/>
</dbReference>
<accession>A0A931I511</accession>
<keyword evidence="5 7" id="KW-0326">Glycosidase</keyword>
<feature type="domain" description="Glycoside hydrolase family 3 N-terminal" evidence="6">
    <location>
        <begin position="29"/>
        <end position="299"/>
    </location>
</feature>
<dbReference type="PROSITE" id="PS00775">
    <property type="entry name" value="GLYCOSYL_HYDROL_F3"/>
    <property type="match status" value="1"/>
</dbReference>
<dbReference type="InterPro" id="IPR050226">
    <property type="entry name" value="NagZ_Beta-hexosaminidase"/>
</dbReference>
<comment type="catalytic activity">
    <reaction evidence="1">
        <text>Hydrolysis of terminal non-reducing N-acetyl-D-hexosamine residues in N-acetyl-beta-D-hexosaminides.</text>
        <dbReference type="EC" id="3.2.1.52"/>
    </reaction>
</comment>
<keyword evidence="4 7" id="KW-0378">Hydrolase</keyword>
<dbReference type="InterPro" id="IPR017853">
    <property type="entry name" value="GH"/>
</dbReference>
<dbReference type="AlphaFoldDB" id="A0A931I511"/>
<dbReference type="GO" id="GO:0009254">
    <property type="term" value="P:peptidoglycan turnover"/>
    <property type="evidence" value="ECO:0007669"/>
    <property type="project" value="TreeGrafter"/>
</dbReference>
<dbReference type="Gene3D" id="3.20.20.300">
    <property type="entry name" value="Glycoside hydrolase, family 3, N-terminal domain"/>
    <property type="match status" value="1"/>
</dbReference>
<dbReference type="PANTHER" id="PTHR30480">
    <property type="entry name" value="BETA-HEXOSAMINIDASE-RELATED"/>
    <property type="match status" value="1"/>
</dbReference>
<proteinExistence type="inferred from homology"/>
<evidence type="ECO:0000256" key="4">
    <source>
        <dbReference type="ARBA" id="ARBA00022801"/>
    </source>
</evidence>
<dbReference type="InterPro" id="IPR019800">
    <property type="entry name" value="Glyco_hydro_3_AS"/>
</dbReference>
<keyword evidence="8" id="KW-1185">Reference proteome</keyword>